<dbReference type="OrthoDB" id="5065855at2759"/>
<dbReference type="PANTHER" id="PTHR46468:SF1">
    <property type="entry name" value="SENTRIN-SPECIFIC PROTEASE 8"/>
    <property type="match status" value="1"/>
</dbReference>
<dbReference type="Pfam" id="PF02902">
    <property type="entry name" value="Peptidase_C48"/>
    <property type="match status" value="1"/>
</dbReference>
<feature type="domain" description="Ubiquitin-like protease family profile" evidence="5">
    <location>
        <begin position="11"/>
        <end position="187"/>
    </location>
</feature>
<dbReference type="SUPFAM" id="SSF54001">
    <property type="entry name" value="Cysteine proteinases"/>
    <property type="match status" value="1"/>
</dbReference>
<gene>
    <name evidence="6" type="ORF">Poli38472_011293</name>
</gene>
<evidence type="ECO:0000256" key="1">
    <source>
        <dbReference type="ARBA" id="ARBA00005234"/>
    </source>
</evidence>
<name>A0A8K1CSU7_PYTOL</name>
<dbReference type="InterPro" id="IPR044613">
    <property type="entry name" value="Nep1/2-like"/>
</dbReference>
<organism evidence="6 7">
    <name type="scientific">Pythium oligandrum</name>
    <name type="common">Mycoparasitic fungus</name>
    <dbReference type="NCBI Taxonomy" id="41045"/>
    <lineage>
        <taxon>Eukaryota</taxon>
        <taxon>Sar</taxon>
        <taxon>Stramenopiles</taxon>
        <taxon>Oomycota</taxon>
        <taxon>Peronosporomycetes</taxon>
        <taxon>Pythiales</taxon>
        <taxon>Pythiaceae</taxon>
        <taxon>Pythium</taxon>
    </lineage>
</organism>
<evidence type="ECO:0000313" key="6">
    <source>
        <dbReference type="EMBL" id="TMW67673.1"/>
    </source>
</evidence>
<dbReference type="GO" id="GO:0006508">
    <property type="term" value="P:proteolysis"/>
    <property type="evidence" value="ECO:0007669"/>
    <property type="project" value="UniProtKB-KW"/>
</dbReference>
<proteinExistence type="inferred from homology"/>
<dbReference type="InterPro" id="IPR038765">
    <property type="entry name" value="Papain-like_cys_pep_sf"/>
</dbReference>
<sequence>MVHQVLNYHDVQLYDTDVGLFTTCQWLNDNAINFYFQYLYHTLCLPAAGAQTSDVLFVDPAIVSCMMLQCDEDDEYADLGRGMQVETKRICFLPVNDNESFDGESSHWSLLVYHAERQRFQHYDSSSGHNTTAAKRIAKTFLQLLQASGVEHVQEWQKESFENVRDAPQQRNGYDCGMYVLLVAEYLCRQYLKAHPSSQSLLEWVTPDRVTQKRLEIPQIVQRLQQPSA</sequence>
<protein>
    <recommendedName>
        <fullName evidence="5">Ubiquitin-like protease family profile domain-containing protein</fullName>
    </recommendedName>
</protein>
<keyword evidence="7" id="KW-1185">Reference proteome</keyword>
<dbReference type="Gene3D" id="3.40.395.10">
    <property type="entry name" value="Adenoviral Proteinase, Chain A"/>
    <property type="match status" value="1"/>
</dbReference>
<dbReference type="AlphaFoldDB" id="A0A8K1CSU7"/>
<dbReference type="InterPro" id="IPR003653">
    <property type="entry name" value="Peptidase_C48_C"/>
</dbReference>
<accession>A0A8K1CSU7</accession>
<dbReference type="GO" id="GO:0008234">
    <property type="term" value="F:cysteine-type peptidase activity"/>
    <property type="evidence" value="ECO:0007669"/>
    <property type="project" value="UniProtKB-KW"/>
</dbReference>
<comment type="similarity">
    <text evidence="1">Belongs to the peptidase C48 family.</text>
</comment>
<evidence type="ECO:0000256" key="3">
    <source>
        <dbReference type="ARBA" id="ARBA00022801"/>
    </source>
</evidence>
<dbReference type="PANTHER" id="PTHR46468">
    <property type="entry name" value="SENTRIN-SPECIFIC PROTEASE 8"/>
    <property type="match status" value="1"/>
</dbReference>
<reference evidence="6" key="1">
    <citation type="submission" date="2019-03" db="EMBL/GenBank/DDBJ databases">
        <title>Long read genome sequence of the mycoparasitic Pythium oligandrum ATCC 38472 isolated from sugarbeet rhizosphere.</title>
        <authorList>
            <person name="Gaulin E."/>
        </authorList>
    </citation>
    <scope>NUCLEOTIDE SEQUENCE</scope>
    <source>
        <strain evidence="6">ATCC 38472_TT</strain>
    </source>
</reference>
<keyword evidence="4" id="KW-0788">Thiol protease</keyword>
<evidence type="ECO:0000256" key="2">
    <source>
        <dbReference type="ARBA" id="ARBA00022670"/>
    </source>
</evidence>
<keyword evidence="2" id="KW-0645">Protease</keyword>
<keyword evidence="3" id="KW-0378">Hydrolase</keyword>
<dbReference type="PROSITE" id="PS50600">
    <property type="entry name" value="ULP_PROTEASE"/>
    <property type="match status" value="1"/>
</dbReference>
<dbReference type="EMBL" id="SPLM01000004">
    <property type="protein sequence ID" value="TMW67673.1"/>
    <property type="molecule type" value="Genomic_DNA"/>
</dbReference>
<dbReference type="GO" id="GO:0019784">
    <property type="term" value="F:deNEDDylase activity"/>
    <property type="evidence" value="ECO:0007669"/>
    <property type="project" value="InterPro"/>
</dbReference>
<dbReference type="Proteomes" id="UP000794436">
    <property type="component" value="Unassembled WGS sequence"/>
</dbReference>
<evidence type="ECO:0000259" key="5">
    <source>
        <dbReference type="PROSITE" id="PS50600"/>
    </source>
</evidence>
<dbReference type="GO" id="GO:0000338">
    <property type="term" value="P:protein deneddylation"/>
    <property type="evidence" value="ECO:0007669"/>
    <property type="project" value="TreeGrafter"/>
</dbReference>
<evidence type="ECO:0000256" key="4">
    <source>
        <dbReference type="ARBA" id="ARBA00022807"/>
    </source>
</evidence>
<evidence type="ECO:0000313" key="7">
    <source>
        <dbReference type="Proteomes" id="UP000794436"/>
    </source>
</evidence>
<comment type="caution">
    <text evidence="6">The sequence shown here is derived from an EMBL/GenBank/DDBJ whole genome shotgun (WGS) entry which is preliminary data.</text>
</comment>